<dbReference type="InterPro" id="IPR032816">
    <property type="entry name" value="VTT_dom"/>
</dbReference>
<feature type="transmembrane region" description="Helical" evidence="1">
    <location>
        <begin position="160"/>
        <end position="179"/>
    </location>
</feature>
<dbReference type="EMBL" id="LC171369">
    <property type="protein sequence ID" value="BBA74331.1"/>
    <property type="molecule type" value="Genomic_DNA"/>
</dbReference>
<keyword evidence="1" id="KW-0472">Membrane</keyword>
<proteinExistence type="predicted"/>
<protein>
    <submittedName>
        <fullName evidence="3">Hypothetical conserved membrane protein</fullName>
    </submittedName>
</protein>
<feature type="transmembrane region" description="Helical" evidence="1">
    <location>
        <begin position="123"/>
        <end position="145"/>
    </location>
</feature>
<evidence type="ECO:0000259" key="2">
    <source>
        <dbReference type="Pfam" id="PF09335"/>
    </source>
</evidence>
<reference evidence="3" key="1">
    <citation type="submission" date="2016-07" db="EMBL/GenBank/DDBJ databases">
        <title>Genomics reveals synergistic degradation of pyrene by five bacteria in a mangrove sediment-derived bacterial consortium.</title>
        <authorList>
            <person name="Wanapaisan P."/>
            <person name="Vejarano F."/>
            <person name="Chakraborty J."/>
            <person name="Shintani M."/>
            <person name="Muangchinda C."/>
            <person name="Laothamteep N."/>
            <person name="Suzuki-Minakuchi C."/>
            <person name="Inoue K."/>
            <person name="Nojiri H."/>
            <person name="Pinyakong O."/>
        </authorList>
    </citation>
    <scope>NUCLEOTIDE SEQUENCE</scope>
    <source>
        <strain evidence="3">PW1</strain>
    </source>
</reference>
<name>A0A292GT02_9HYPH</name>
<dbReference type="InterPro" id="IPR051311">
    <property type="entry name" value="DedA_domain"/>
</dbReference>
<accession>A0A292GT02</accession>
<organism evidence="3">
    <name type="scientific">Ochrobactrum sp. PW1</name>
    <dbReference type="NCBI Taxonomy" id="1882222"/>
    <lineage>
        <taxon>Bacteria</taxon>
        <taxon>Pseudomonadati</taxon>
        <taxon>Pseudomonadota</taxon>
        <taxon>Alphaproteobacteria</taxon>
        <taxon>Hyphomicrobiales</taxon>
        <taxon>Brucellaceae</taxon>
        <taxon>Brucella/Ochrobactrum group</taxon>
        <taxon>Ochrobactrum</taxon>
    </lineage>
</organism>
<dbReference type="PANTHER" id="PTHR42709">
    <property type="entry name" value="ALKALINE PHOSPHATASE LIKE PROTEIN"/>
    <property type="match status" value="1"/>
</dbReference>
<evidence type="ECO:0000256" key="1">
    <source>
        <dbReference type="SAM" id="Phobius"/>
    </source>
</evidence>
<evidence type="ECO:0000313" key="3">
    <source>
        <dbReference type="EMBL" id="BBA74331.1"/>
    </source>
</evidence>
<keyword evidence="1" id="KW-0812">Transmembrane</keyword>
<dbReference type="AlphaFoldDB" id="A0A292GT02"/>
<feature type="transmembrane region" description="Helical" evidence="1">
    <location>
        <begin position="12"/>
        <end position="33"/>
    </location>
</feature>
<dbReference type="GO" id="GO:0005886">
    <property type="term" value="C:plasma membrane"/>
    <property type="evidence" value="ECO:0007669"/>
    <property type="project" value="TreeGrafter"/>
</dbReference>
<dbReference type="PANTHER" id="PTHR42709:SF2">
    <property type="entry name" value="INNER MEMBRANE PROTEIN YOHD"/>
    <property type="match status" value="1"/>
</dbReference>
<sequence length="191" mass="20799">MTVSAIIARYGLIAIFVGAGLEGETVVLAGGLLAHHGLLSLPGVLAAAAGGSFLADQIFFFIGRRYRNRGNLSQLRQRRGFARALSFLERHPTGFTLSFRFIYGLRTVSPLAIGTSSIPTARFILFNGIAATTWAIVIGCIGFGFGHGFSQVFAHLHKDLRFVLSLLVLLALCLIGAGVQRWRRRRTIRLD</sequence>
<feature type="transmembrane region" description="Helical" evidence="1">
    <location>
        <begin position="39"/>
        <end position="62"/>
    </location>
</feature>
<feature type="domain" description="VTT" evidence="2">
    <location>
        <begin position="23"/>
        <end position="142"/>
    </location>
</feature>
<dbReference type="Pfam" id="PF09335">
    <property type="entry name" value="VTT_dom"/>
    <property type="match status" value="1"/>
</dbReference>
<keyword evidence="1" id="KW-1133">Transmembrane helix</keyword>